<feature type="region of interest" description="Disordered" evidence="1">
    <location>
        <begin position="71"/>
        <end position="106"/>
    </location>
</feature>
<keyword evidence="2" id="KW-0812">Transmembrane</keyword>
<gene>
    <name evidence="3" type="ORF">EV702DRAFT_1044937</name>
</gene>
<evidence type="ECO:0000256" key="2">
    <source>
        <dbReference type="SAM" id="Phobius"/>
    </source>
</evidence>
<evidence type="ECO:0000256" key="1">
    <source>
        <dbReference type="SAM" id="MobiDB-lite"/>
    </source>
</evidence>
<organism evidence="3 4">
    <name type="scientific">Suillus placidus</name>
    <dbReference type="NCBI Taxonomy" id="48579"/>
    <lineage>
        <taxon>Eukaryota</taxon>
        <taxon>Fungi</taxon>
        <taxon>Dikarya</taxon>
        <taxon>Basidiomycota</taxon>
        <taxon>Agaricomycotina</taxon>
        <taxon>Agaricomycetes</taxon>
        <taxon>Agaricomycetidae</taxon>
        <taxon>Boletales</taxon>
        <taxon>Suillineae</taxon>
        <taxon>Suillaceae</taxon>
        <taxon>Suillus</taxon>
    </lineage>
</organism>
<protein>
    <submittedName>
        <fullName evidence="3">Uncharacterized protein</fullName>
    </submittedName>
</protein>
<evidence type="ECO:0000313" key="4">
    <source>
        <dbReference type="Proteomes" id="UP000714275"/>
    </source>
</evidence>
<comment type="caution">
    <text evidence="3">The sequence shown here is derived from an EMBL/GenBank/DDBJ whole genome shotgun (WGS) entry which is preliminary data.</text>
</comment>
<sequence>MQAVTATILHLLRTAATLCMGIVFLHLAHSEPRIKYFAFYAGAHAIVMGVLGLLASRSIYRNALTKKNKATKLQSSAEAAPETTGKEGVWEDEKSRGVSENADLLV</sequence>
<evidence type="ECO:0000313" key="3">
    <source>
        <dbReference type="EMBL" id="KAG1777909.1"/>
    </source>
</evidence>
<proteinExistence type="predicted"/>
<keyword evidence="2" id="KW-0472">Membrane</keyword>
<feature type="transmembrane region" description="Helical" evidence="2">
    <location>
        <begin position="37"/>
        <end position="60"/>
    </location>
</feature>
<dbReference type="Proteomes" id="UP000714275">
    <property type="component" value="Unassembled WGS sequence"/>
</dbReference>
<feature type="compositionally biased region" description="Basic and acidic residues" evidence="1">
    <location>
        <begin position="84"/>
        <end position="97"/>
    </location>
</feature>
<keyword evidence="4" id="KW-1185">Reference proteome</keyword>
<keyword evidence="2" id="KW-1133">Transmembrane helix</keyword>
<dbReference type="OrthoDB" id="2682232at2759"/>
<name>A0A9P6ZW67_9AGAM</name>
<reference evidence="3" key="1">
    <citation type="journal article" date="2020" name="New Phytol.">
        <title>Comparative genomics reveals dynamic genome evolution in host specialist ectomycorrhizal fungi.</title>
        <authorList>
            <person name="Lofgren L.A."/>
            <person name="Nguyen N.H."/>
            <person name="Vilgalys R."/>
            <person name="Ruytinx J."/>
            <person name="Liao H.L."/>
            <person name="Branco S."/>
            <person name="Kuo A."/>
            <person name="LaButti K."/>
            <person name="Lipzen A."/>
            <person name="Andreopoulos W."/>
            <person name="Pangilinan J."/>
            <person name="Riley R."/>
            <person name="Hundley H."/>
            <person name="Na H."/>
            <person name="Barry K."/>
            <person name="Grigoriev I.V."/>
            <person name="Stajich J.E."/>
            <person name="Kennedy P.G."/>
        </authorList>
    </citation>
    <scope>NUCLEOTIDE SEQUENCE</scope>
    <source>
        <strain evidence="3">DOB743</strain>
    </source>
</reference>
<accession>A0A9P6ZW67</accession>
<dbReference type="EMBL" id="JABBWD010000018">
    <property type="protein sequence ID" value="KAG1777909.1"/>
    <property type="molecule type" value="Genomic_DNA"/>
</dbReference>
<dbReference type="AlphaFoldDB" id="A0A9P6ZW67"/>